<organism evidence="1 2">
    <name type="scientific">Legionella sainthelensi</name>
    <dbReference type="NCBI Taxonomy" id="28087"/>
    <lineage>
        <taxon>Bacteria</taxon>
        <taxon>Pseudomonadati</taxon>
        <taxon>Pseudomonadota</taxon>
        <taxon>Gammaproteobacteria</taxon>
        <taxon>Legionellales</taxon>
        <taxon>Legionellaceae</taxon>
        <taxon>Legionella</taxon>
    </lineage>
</organism>
<comment type="caution">
    <text evidence="1">The sequence shown here is derived from an EMBL/GenBank/DDBJ whole genome shotgun (WGS) entry which is preliminary data.</text>
</comment>
<proteinExistence type="predicted"/>
<dbReference type="EMBL" id="LNYV01000002">
    <property type="protein sequence ID" value="KTD60359.1"/>
    <property type="molecule type" value="Genomic_DNA"/>
</dbReference>
<gene>
    <name evidence="1" type="ORF">Lsai_0109</name>
</gene>
<accession>A0A0W0YU13</accession>
<sequence length="139" mass="15380">MLRNGADPRLEIGYQSPVSLANDLDDTTIIKLFNVRQEQPKVISTTNTFQMKIKILKIPSDERSANILAVYNLLSDPLMNNQDGLVPEIIEDIKELVGEIDPQSETELCKAICDIKEKISANKSNGLNLHGSTPNKGAF</sequence>
<evidence type="ECO:0000313" key="1">
    <source>
        <dbReference type="EMBL" id="KTD60359.1"/>
    </source>
</evidence>
<evidence type="ECO:0000313" key="2">
    <source>
        <dbReference type="Proteomes" id="UP000054621"/>
    </source>
</evidence>
<dbReference type="AlphaFoldDB" id="A0A0W0YU13"/>
<protein>
    <submittedName>
        <fullName evidence="1">Ankyrin repeat protein</fullName>
    </submittedName>
</protein>
<dbReference type="PATRIC" id="fig|28087.4.peg.116"/>
<name>A0A0W0YU13_9GAMM</name>
<reference evidence="1 2" key="1">
    <citation type="submission" date="2015-11" db="EMBL/GenBank/DDBJ databases">
        <title>Genomic analysis of 38 Legionella species identifies large and diverse effector repertoires.</title>
        <authorList>
            <person name="Burstein D."/>
            <person name="Amaro F."/>
            <person name="Zusman T."/>
            <person name="Lifshitz Z."/>
            <person name="Cohen O."/>
            <person name="Gilbert J.A."/>
            <person name="Pupko T."/>
            <person name="Shuman H.A."/>
            <person name="Segal G."/>
        </authorList>
    </citation>
    <scope>NUCLEOTIDE SEQUENCE [LARGE SCALE GENOMIC DNA]</scope>
    <source>
        <strain evidence="1 2">Mt.St.Helens-4</strain>
    </source>
</reference>
<dbReference type="OrthoDB" id="5654111at2"/>
<dbReference type="Proteomes" id="UP000054621">
    <property type="component" value="Unassembled WGS sequence"/>
</dbReference>
<dbReference type="RefSeq" id="WP_027271715.1">
    <property type="nucleotide sequence ID" value="NZ_CAAAJE010000021.1"/>
</dbReference>